<feature type="transmembrane region" description="Helical" evidence="7">
    <location>
        <begin position="16"/>
        <end position="38"/>
    </location>
</feature>
<proteinExistence type="predicted"/>
<evidence type="ECO:0000313" key="9">
    <source>
        <dbReference type="EMBL" id="GIE07315.1"/>
    </source>
</evidence>
<accession>A0ABQ3ZBV5</accession>
<evidence type="ECO:0000313" key="10">
    <source>
        <dbReference type="Proteomes" id="UP000637628"/>
    </source>
</evidence>
<name>A0ABQ3ZBV5_9ACTN</name>
<evidence type="ECO:0000259" key="8">
    <source>
        <dbReference type="PROSITE" id="PS50850"/>
    </source>
</evidence>
<evidence type="ECO:0000256" key="2">
    <source>
        <dbReference type="ARBA" id="ARBA00022448"/>
    </source>
</evidence>
<keyword evidence="3" id="KW-1003">Cell membrane</keyword>
<evidence type="ECO:0000256" key="6">
    <source>
        <dbReference type="ARBA" id="ARBA00023136"/>
    </source>
</evidence>
<dbReference type="EMBL" id="BOML01000077">
    <property type="protein sequence ID" value="GIE07315.1"/>
    <property type="molecule type" value="Genomic_DNA"/>
</dbReference>
<keyword evidence="6 7" id="KW-0472">Membrane</keyword>
<organism evidence="9 10">
    <name type="scientific">Paractinoplanes durhamensis</name>
    <dbReference type="NCBI Taxonomy" id="113563"/>
    <lineage>
        <taxon>Bacteria</taxon>
        <taxon>Bacillati</taxon>
        <taxon>Actinomycetota</taxon>
        <taxon>Actinomycetes</taxon>
        <taxon>Micromonosporales</taxon>
        <taxon>Micromonosporaceae</taxon>
        <taxon>Paractinoplanes</taxon>
    </lineage>
</organism>
<feature type="transmembrane region" description="Helical" evidence="7">
    <location>
        <begin position="45"/>
        <end position="67"/>
    </location>
</feature>
<protein>
    <recommendedName>
        <fullName evidence="8">Major facilitator superfamily (MFS) profile domain-containing protein</fullName>
    </recommendedName>
</protein>
<feature type="transmembrane region" description="Helical" evidence="7">
    <location>
        <begin position="79"/>
        <end position="97"/>
    </location>
</feature>
<feature type="transmembrane region" description="Helical" evidence="7">
    <location>
        <begin position="183"/>
        <end position="205"/>
    </location>
</feature>
<dbReference type="Proteomes" id="UP000637628">
    <property type="component" value="Unassembled WGS sequence"/>
</dbReference>
<keyword evidence="5 7" id="KW-1133">Transmembrane helix</keyword>
<dbReference type="PROSITE" id="PS50850">
    <property type="entry name" value="MFS"/>
    <property type="match status" value="1"/>
</dbReference>
<dbReference type="Pfam" id="PF07690">
    <property type="entry name" value="MFS_1"/>
    <property type="match status" value="1"/>
</dbReference>
<comment type="caution">
    <text evidence="9">The sequence shown here is derived from an EMBL/GenBank/DDBJ whole genome shotgun (WGS) entry which is preliminary data.</text>
</comment>
<evidence type="ECO:0000256" key="5">
    <source>
        <dbReference type="ARBA" id="ARBA00022989"/>
    </source>
</evidence>
<dbReference type="InterPro" id="IPR011701">
    <property type="entry name" value="MFS"/>
</dbReference>
<evidence type="ECO:0000256" key="3">
    <source>
        <dbReference type="ARBA" id="ARBA00022475"/>
    </source>
</evidence>
<dbReference type="PANTHER" id="PTHR42718">
    <property type="entry name" value="MAJOR FACILITATOR SUPERFAMILY MULTIDRUG TRANSPORTER MFSC"/>
    <property type="match status" value="1"/>
</dbReference>
<evidence type="ECO:0000256" key="1">
    <source>
        <dbReference type="ARBA" id="ARBA00004651"/>
    </source>
</evidence>
<keyword evidence="2" id="KW-0813">Transport</keyword>
<dbReference type="PANTHER" id="PTHR42718:SF46">
    <property type="entry name" value="BLR6921 PROTEIN"/>
    <property type="match status" value="1"/>
</dbReference>
<evidence type="ECO:0000256" key="7">
    <source>
        <dbReference type="SAM" id="Phobius"/>
    </source>
</evidence>
<feature type="transmembrane region" description="Helical" evidence="7">
    <location>
        <begin position="314"/>
        <end position="336"/>
    </location>
</feature>
<gene>
    <name evidence="9" type="ORF">Adu01nite_86650</name>
</gene>
<evidence type="ECO:0000256" key="4">
    <source>
        <dbReference type="ARBA" id="ARBA00022692"/>
    </source>
</evidence>
<feature type="transmembrane region" description="Helical" evidence="7">
    <location>
        <begin position="211"/>
        <end position="228"/>
    </location>
</feature>
<feature type="transmembrane region" description="Helical" evidence="7">
    <location>
        <begin position="240"/>
        <end position="259"/>
    </location>
</feature>
<feature type="transmembrane region" description="Helical" evidence="7">
    <location>
        <begin position="109"/>
        <end position="126"/>
    </location>
</feature>
<dbReference type="Gene3D" id="1.20.1720.10">
    <property type="entry name" value="Multidrug resistance protein D"/>
    <property type="match status" value="1"/>
</dbReference>
<keyword evidence="10" id="KW-1185">Reference proteome</keyword>
<feature type="domain" description="Major facilitator superfamily (MFS) profile" evidence="8">
    <location>
        <begin position="1"/>
        <end position="340"/>
    </location>
</feature>
<feature type="transmembrane region" description="Helical" evidence="7">
    <location>
        <begin position="146"/>
        <end position="171"/>
    </location>
</feature>
<dbReference type="InterPro" id="IPR036259">
    <property type="entry name" value="MFS_trans_sf"/>
</dbReference>
<reference evidence="9 10" key="1">
    <citation type="submission" date="2021-01" db="EMBL/GenBank/DDBJ databases">
        <title>Whole genome shotgun sequence of Actinoplanes durhamensis NBRC 14914.</title>
        <authorList>
            <person name="Komaki H."/>
            <person name="Tamura T."/>
        </authorList>
    </citation>
    <scope>NUCLEOTIDE SEQUENCE [LARGE SCALE GENOMIC DNA]</scope>
    <source>
        <strain evidence="9 10">NBRC 14914</strain>
    </source>
</reference>
<dbReference type="SUPFAM" id="SSF103473">
    <property type="entry name" value="MFS general substrate transporter"/>
    <property type="match status" value="1"/>
</dbReference>
<dbReference type="Gene3D" id="1.20.1250.20">
    <property type="entry name" value="MFS general substrate transporter like domains"/>
    <property type="match status" value="1"/>
</dbReference>
<keyword evidence="4 7" id="KW-0812">Transmembrane</keyword>
<comment type="subcellular location">
    <subcellularLocation>
        <location evidence="1">Cell membrane</location>
        <topology evidence="1">Multi-pass membrane protein</topology>
    </subcellularLocation>
</comment>
<dbReference type="InterPro" id="IPR020846">
    <property type="entry name" value="MFS_dom"/>
</dbReference>
<sequence length="358" mass="36528">MLTATFPTGRARVRAFGVWAATNAAGGALGVLIGGVLTQYASWRWVMFISVPMAAVALAMTWYGIVADRPLTPTARPDVLGAVLATGGMSLLVFGIVRTDRHPWTSTTTLTTLAAAVAVLTVFVLVERRTTREPLIRPGLLANRAVAGANTYNLLLGAAMAASFYFASLYLQRILGIEPARAGTMFLPFAVGIGIGSVLAVKLGYRLPPRTLLIGGGLLTAAGFAWFGRISADGSFLTDILAPSIVTGIGFGFCLGPVVSMATAGAPPQESGAASALLNSSRQIGASLGLAALGTAAQHHTGPIPTPSAVTSGYALGMSLGAALLLAAVAIAITVLPRTAPATSTEPAESVVQPTDSK</sequence>